<keyword evidence="6" id="KW-0256">Endoplasmic reticulum</keyword>
<dbReference type="InterPro" id="IPR009600">
    <property type="entry name" value="PIG-U"/>
</dbReference>
<evidence type="ECO:0000256" key="2">
    <source>
        <dbReference type="ARBA" id="ARBA00004687"/>
    </source>
</evidence>
<feature type="transmembrane region" description="Helical" evidence="9">
    <location>
        <begin position="82"/>
        <end position="102"/>
    </location>
</feature>
<keyword evidence="4" id="KW-0337">GPI-anchor biosynthesis</keyword>
<name>A0A2U3X8A0_LEPWE</name>
<dbReference type="GeneID" id="102729280"/>
<evidence type="ECO:0000256" key="4">
    <source>
        <dbReference type="ARBA" id="ARBA00022502"/>
    </source>
</evidence>
<evidence type="ECO:0000256" key="5">
    <source>
        <dbReference type="ARBA" id="ARBA00022692"/>
    </source>
</evidence>
<dbReference type="GO" id="GO:0016255">
    <property type="term" value="P:attachment of GPI anchor to protein"/>
    <property type="evidence" value="ECO:0007669"/>
    <property type="project" value="InterPro"/>
</dbReference>
<sequence>MAAPLALVVVVAVTVRAALFRSSLAEFISERVEVVSPLNSWKRVVEGLSLLDLGVSPYSGAVFHETPLIIYLFHFLIDYAELVFMITDALTAIALYFAIQDFNKVVVSMTRIFRRKPGQSRPFIIWLSFFPSLCFLHSRLSVPDLTPNIGLFWYFFAEMFEHFSLFFVCVFQINVFFYTIPLAIKLKDHPIFFMFIQIAIISIFKSYPTVGDVALYMAFFPVWNHLYRFLRNIFVLVCIIIVCSLLFPVLWHLWIYAGSANSNFFYAITLTFNVGQILLISDYFYAFLRREYYLTHGLYLTAKDGTEAMLVLK</sequence>
<keyword evidence="8 9" id="KW-0472">Membrane</keyword>
<dbReference type="Pfam" id="PF06728">
    <property type="entry name" value="PIG-U"/>
    <property type="match status" value="2"/>
</dbReference>
<gene>
    <name evidence="12" type="primary">PIGU</name>
</gene>
<keyword evidence="5 9" id="KW-0812">Transmembrane</keyword>
<organism evidence="11 12">
    <name type="scientific">Leptonychotes weddellii</name>
    <name type="common">Weddell seal</name>
    <name type="synonym">Otaria weddellii</name>
    <dbReference type="NCBI Taxonomy" id="9713"/>
    <lineage>
        <taxon>Eukaryota</taxon>
        <taxon>Metazoa</taxon>
        <taxon>Chordata</taxon>
        <taxon>Craniata</taxon>
        <taxon>Vertebrata</taxon>
        <taxon>Euteleostomi</taxon>
        <taxon>Mammalia</taxon>
        <taxon>Eutheria</taxon>
        <taxon>Laurasiatheria</taxon>
        <taxon>Carnivora</taxon>
        <taxon>Caniformia</taxon>
        <taxon>Pinnipedia</taxon>
        <taxon>Phocidae</taxon>
        <taxon>Monachinae</taxon>
        <taxon>Lobodontini</taxon>
        <taxon>Leptonychotes</taxon>
    </lineage>
</organism>
<dbReference type="CTD" id="128869"/>
<feature type="transmembrane region" description="Helical" evidence="9">
    <location>
        <begin position="162"/>
        <end position="184"/>
    </location>
</feature>
<keyword evidence="11" id="KW-1185">Reference proteome</keyword>
<proteinExistence type="inferred from homology"/>
<feature type="transmembrane region" description="Helical" evidence="9">
    <location>
        <begin position="235"/>
        <end position="257"/>
    </location>
</feature>
<reference evidence="12" key="1">
    <citation type="submission" date="2025-08" db="UniProtKB">
        <authorList>
            <consortium name="RefSeq"/>
        </authorList>
    </citation>
    <scope>IDENTIFICATION</scope>
    <source>
        <tissue evidence="12">Liver</tissue>
    </source>
</reference>
<evidence type="ECO:0000256" key="7">
    <source>
        <dbReference type="ARBA" id="ARBA00022989"/>
    </source>
</evidence>
<comment type="pathway">
    <text evidence="2">Glycolipid biosynthesis; glycosylphosphatidylinositol-anchor biosynthesis.</text>
</comment>
<evidence type="ECO:0000256" key="3">
    <source>
        <dbReference type="ARBA" id="ARBA00010026"/>
    </source>
</evidence>
<comment type="similarity">
    <text evidence="3">Belongs to the PIGU family.</text>
</comment>
<evidence type="ECO:0000256" key="8">
    <source>
        <dbReference type="ARBA" id="ARBA00023136"/>
    </source>
</evidence>
<accession>A0A2U3X8A0</accession>
<protein>
    <submittedName>
        <fullName evidence="12">Phosphatidylinositol glycan anchor biosynthesis class U protein</fullName>
    </submittedName>
</protein>
<evidence type="ECO:0000256" key="6">
    <source>
        <dbReference type="ARBA" id="ARBA00022824"/>
    </source>
</evidence>
<feature type="signal peptide" evidence="10">
    <location>
        <begin position="1"/>
        <end position="25"/>
    </location>
</feature>
<dbReference type="STRING" id="9713.A0A2U3X8A0"/>
<keyword evidence="10" id="KW-0732">Signal</keyword>
<dbReference type="GO" id="GO:0042765">
    <property type="term" value="C:GPI-anchor transamidase complex"/>
    <property type="evidence" value="ECO:0007669"/>
    <property type="project" value="InterPro"/>
</dbReference>
<dbReference type="RefSeq" id="XP_006727588.1">
    <property type="nucleotide sequence ID" value="XM_006727525.2"/>
</dbReference>
<evidence type="ECO:0000256" key="1">
    <source>
        <dbReference type="ARBA" id="ARBA00004477"/>
    </source>
</evidence>
<dbReference type="UniPathway" id="UPA00196"/>
<evidence type="ECO:0000256" key="9">
    <source>
        <dbReference type="SAM" id="Phobius"/>
    </source>
</evidence>
<feature type="transmembrane region" description="Helical" evidence="9">
    <location>
        <begin position="123"/>
        <end position="142"/>
    </location>
</feature>
<dbReference type="KEGG" id="lww:102729280"/>
<feature type="transmembrane region" description="Helical" evidence="9">
    <location>
        <begin position="191"/>
        <end position="207"/>
    </location>
</feature>
<feature type="transmembrane region" description="Helical" evidence="9">
    <location>
        <begin position="263"/>
        <end position="285"/>
    </location>
</feature>
<feature type="chain" id="PRO_5015774624" evidence="10">
    <location>
        <begin position="26"/>
        <end position="313"/>
    </location>
</feature>
<dbReference type="GO" id="GO:0006506">
    <property type="term" value="P:GPI anchor biosynthetic process"/>
    <property type="evidence" value="ECO:0007669"/>
    <property type="project" value="UniProtKB-UniPathway"/>
</dbReference>
<evidence type="ECO:0000313" key="11">
    <source>
        <dbReference type="Proteomes" id="UP000245341"/>
    </source>
</evidence>
<keyword evidence="7 9" id="KW-1133">Transmembrane helix</keyword>
<dbReference type="PANTHER" id="PTHR13121">
    <property type="entry name" value="GPI TRANSAMIDASE COMPONENT PIG-U"/>
    <property type="match status" value="1"/>
</dbReference>
<evidence type="ECO:0000313" key="12">
    <source>
        <dbReference type="RefSeq" id="XP_006727588.1"/>
    </source>
</evidence>
<dbReference type="Proteomes" id="UP000245341">
    <property type="component" value="Unplaced"/>
</dbReference>
<comment type="subcellular location">
    <subcellularLocation>
        <location evidence="1">Endoplasmic reticulum membrane</location>
        <topology evidence="1">Multi-pass membrane protein</topology>
    </subcellularLocation>
</comment>
<dbReference type="PANTHER" id="PTHR13121:SF0">
    <property type="entry name" value="PHOSPHATIDYLINOSITOL GLYCAN ANCHOR BIOSYNTHESIS CLASS U PROTEIN"/>
    <property type="match status" value="1"/>
</dbReference>
<dbReference type="OrthoDB" id="549017at2759"/>
<dbReference type="AlphaFoldDB" id="A0A2U3X8A0"/>
<evidence type="ECO:0000256" key="10">
    <source>
        <dbReference type="SAM" id="SignalP"/>
    </source>
</evidence>